<evidence type="ECO:0000256" key="3">
    <source>
        <dbReference type="SAM" id="MobiDB-lite"/>
    </source>
</evidence>
<dbReference type="SUPFAM" id="SSF51905">
    <property type="entry name" value="FAD/NAD(P)-binding domain"/>
    <property type="match status" value="1"/>
</dbReference>
<feature type="region of interest" description="Disordered" evidence="3">
    <location>
        <begin position="414"/>
        <end position="436"/>
    </location>
</feature>
<keyword evidence="2" id="KW-0503">Monooxygenase</keyword>
<dbReference type="InterPro" id="IPR002938">
    <property type="entry name" value="FAD-bd"/>
</dbReference>
<organism evidence="5">
    <name type="scientific">Mesorhizobium sp. WSM2240</name>
    <dbReference type="NCBI Taxonomy" id="3228851"/>
    <lineage>
        <taxon>Bacteria</taxon>
        <taxon>Pseudomonadati</taxon>
        <taxon>Pseudomonadota</taxon>
        <taxon>Alphaproteobacteria</taxon>
        <taxon>Hyphomicrobiales</taxon>
        <taxon>Phyllobacteriaceae</taxon>
        <taxon>Mesorhizobium</taxon>
    </lineage>
</organism>
<dbReference type="PANTHER" id="PTHR13789">
    <property type="entry name" value="MONOOXYGENASE"/>
    <property type="match status" value="1"/>
</dbReference>
<dbReference type="Gene3D" id="3.30.9.30">
    <property type="match status" value="1"/>
</dbReference>
<dbReference type="GO" id="GO:0071949">
    <property type="term" value="F:FAD binding"/>
    <property type="evidence" value="ECO:0007669"/>
    <property type="project" value="InterPro"/>
</dbReference>
<dbReference type="InterPro" id="IPR050493">
    <property type="entry name" value="FAD-dep_Monooxygenase_BioMet"/>
</dbReference>
<dbReference type="AlphaFoldDB" id="A0AAU8CME2"/>
<feature type="compositionally biased region" description="Basic and acidic residues" evidence="3">
    <location>
        <begin position="416"/>
        <end position="436"/>
    </location>
</feature>
<sequence length="436" mass="47958">MKALIVGAGIGGLTSALFLHRVGIEVEIFEQTEAVRELGVGINMLPHAARELAALGLLEELDQTGIRTGELIYANRFGQTIWQEPRGVAAGYTFPQFSIHRGRLLGLLHRTAKVRLGRDALRTDRRLTGFEQRGDRVVARFKDRSGALHEAEGDLLVGADGIHSRVRAILYPHEGPPVWSGIMLWRGMTEWPVWRDGRTMLIAGGNAAKFVFYPIASTPSAPERRLTNWAIMARIAEHAAAPPRREDWNRPGVLDDVLPFVRDRFRLDFLDPVALVESTATFYEYPNCDRDPVARWSFGRVTLLGDAAHPMYPVGSNGASQAILDAKSLAGHLDTHAGVEAALSAYDAERRPATAEIVIANRKGGPERVIDTVEARAPHGFDDIEAIAGYEERQAIVRGYATLAGYSRSQVNRATGLDDRTLPGREGGTHEKRTTP</sequence>
<feature type="domain" description="FAD-binding" evidence="4">
    <location>
        <begin position="2"/>
        <end position="358"/>
    </location>
</feature>
<reference evidence="5" key="1">
    <citation type="submission" date="2024-06" db="EMBL/GenBank/DDBJ databases">
        <title>Mesorhizobium karijinii sp. nov., a symbiont of the iconic Swainsona formosa from arid Australia.</title>
        <authorList>
            <person name="Hill Y.J."/>
            <person name="Watkin E.L.J."/>
            <person name="O'Hara G.W."/>
            <person name="Terpolilli J."/>
            <person name="Tye M.L."/>
            <person name="Kohlmeier M.G."/>
        </authorList>
    </citation>
    <scope>NUCLEOTIDE SEQUENCE</scope>
    <source>
        <strain evidence="5">WSM2240</strain>
    </source>
</reference>
<keyword evidence="1" id="KW-0560">Oxidoreductase</keyword>
<dbReference type="PRINTS" id="PR00420">
    <property type="entry name" value="RNGMNOXGNASE"/>
</dbReference>
<dbReference type="Gene3D" id="3.50.50.60">
    <property type="entry name" value="FAD/NAD(P)-binding domain"/>
    <property type="match status" value="1"/>
</dbReference>
<name>A0AAU8CME2_9HYPH</name>
<evidence type="ECO:0000256" key="2">
    <source>
        <dbReference type="ARBA" id="ARBA00023033"/>
    </source>
</evidence>
<gene>
    <name evidence="5" type="ORF">ABVK50_22520</name>
</gene>
<evidence type="ECO:0000259" key="4">
    <source>
        <dbReference type="Pfam" id="PF01494"/>
    </source>
</evidence>
<proteinExistence type="predicted"/>
<dbReference type="InterPro" id="IPR036188">
    <property type="entry name" value="FAD/NAD-bd_sf"/>
</dbReference>
<dbReference type="EMBL" id="CP159253">
    <property type="protein sequence ID" value="XCG47998.1"/>
    <property type="molecule type" value="Genomic_DNA"/>
</dbReference>
<evidence type="ECO:0000313" key="5">
    <source>
        <dbReference type="EMBL" id="XCG47998.1"/>
    </source>
</evidence>
<accession>A0AAU8CME2</accession>
<dbReference type="GO" id="GO:0004497">
    <property type="term" value="F:monooxygenase activity"/>
    <property type="evidence" value="ECO:0007669"/>
    <property type="project" value="UniProtKB-KW"/>
</dbReference>
<dbReference type="RefSeq" id="WP_353644464.1">
    <property type="nucleotide sequence ID" value="NZ_CP159253.1"/>
</dbReference>
<protein>
    <submittedName>
        <fullName evidence="5">Flavin-dependent oxidoreductase</fullName>
    </submittedName>
</protein>
<dbReference type="PANTHER" id="PTHR13789:SF268">
    <property type="entry name" value="5-METHYLPHENAZINE-1-CARBOXYLATE 1-MONOOXYGENASE"/>
    <property type="match status" value="1"/>
</dbReference>
<dbReference type="Pfam" id="PF01494">
    <property type="entry name" value="FAD_binding_3"/>
    <property type="match status" value="1"/>
</dbReference>
<evidence type="ECO:0000256" key="1">
    <source>
        <dbReference type="ARBA" id="ARBA00023002"/>
    </source>
</evidence>
<dbReference type="NCBIfam" id="NF005720">
    <property type="entry name" value="PRK07538.1"/>
    <property type="match status" value="1"/>
</dbReference>
<dbReference type="SUPFAM" id="SSF54373">
    <property type="entry name" value="FAD-linked reductases, C-terminal domain"/>
    <property type="match status" value="1"/>
</dbReference>